<name>A0A382TNP7_9ZZZZ</name>
<accession>A0A382TNP7</accession>
<feature type="non-terminal residue" evidence="1">
    <location>
        <position position="1"/>
    </location>
</feature>
<feature type="non-terminal residue" evidence="1">
    <location>
        <position position="300"/>
    </location>
</feature>
<dbReference type="EMBL" id="UINC01138018">
    <property type="protein sequence ID" value="SVD23709.1"/>
    <property type="molecule type" value="Genomic_DNA"/>
</dbReference>
<evidence type="ECO:0000313" key="1">
    <source>
        <dbReference type="EMBL" id="SVD23709.1"/>
    </source>
</evidence>
<organism evidence="1">
    <name type="scientific">marine metagenome</name>
    <dbReference type="NCBI Taxonomy" id="408172"/>
    <lineage>
        <taxon>unclassified sequences</taxon>
        <taxon>metagenomes</taxon>
        <taxon>ecological metagenomes</taxon>
    </lineage>
</organism>
<gene>
    <name evidence="1" type="ORF">METZ01_LOCUS376563</name>
</gene>
<proteinExistence type="predicted"/>
<protein>
    <submittedName>
        <fullName evidence="1">Uncharacterized protein</fullName>
    </submittedName>
</protein>
<reference evidence="1" key="1">
    <citation type="submission" date="2018-05" db="EMBL/GenBank/DDBJ databases">
        <authorList>
            <person name="Lanie J.A."/>
            <person name="Ng W.-L."/>
            <person name="Kazmierczak K.M."/>
            <person name="Andrzejewski T.M."/>
            <person name="Davidsen T.M."/>
            <person name="Wayne K.J."/>
            <person name="Tettelin H."/>
            <person name="Glass J.I."/>
            <person name="Rusch D."/>
            <person name="Podicherti R."/>
            <person name="Tsui H.-C.T."/>
            <person name="Winkler M.E."/>
        </authorList>
    </citation>
    <scope>NUCLEOTIDE SEQUENCE</scope>
</reference>
<dbReference type="AlphaFoldDB" id="A0A382TNP7"/>
<sequence length="300" mass="35954">LIMDNAGMNHHQLEGYFDLYRKPNKKYNVENRKDTGVHGLGAKEADIVFCNKNKIIILSKKTNDSEIIGKIINFKQIIIDCSNHVKEPYTDNLLDISNNEIELFKNYMQYDKGTLFIYDLDTPIESSNLYENIEKNCYHRLGLTFYNYLKNDEMKIFFNDKEVEMFDFMYMKELQKHYPNLEDNEKRKLHRIVNFDIYKKDNIYYLITEYNKKKEYFKYGKRFLQVNRPFHQFGRSYEHLITSKIELVYLAGLANCNISNEKKIFNRPLCGCIIKRNGRVMTDGPILPRLMRINENKYLR</sequence>